<dbReference type="EMBL" id="BMKV01000005">
    <property type="protein sequence ID" value="GGI89714.1"/>
    <property type="molecule type" value="Genomic_DNA"/>
</dbReference>
<evidence type="ECO:0000256" key="1">
    <source>
        <dbReference type="SAM" id="MobiDB-lite"/>
    </source>
</evidence>
<evidence type="ECO:0000313" key="5">
    <source>
        <dbReference type="Proteomes" id="UP000658754"/>
    </source>
</evidence>
<keyword evidence="5" id="KW-1185">Reference proteome</keyword>
<dbReference type="InterPro" id="IPR009597">
    <property type="entry name" value="DUF1206"/>
</dbReference>
<accession>A0ABQ2CHW2</accession>
<evidence type="ECO:0000256" key="2">
    <source>
        <dbReference type="SAM" id="Phobius"/>
    </source>
</evidence>
<keyword evidence="2" id="KW-1133">Transmembrane helix</keyword>
<dbReference type="Pfam" id="PF06724">
    <property type="entry name" value="DUF1206"/>
    <property type="match status" value="3"/>
</dbReference>
<feature type="domain" description="DUF1206" evidence="3">
    <location>
        <begin position="113"/>
        <end position="179"/>
    </location>
</feature>
<comment type="caution">
    <text evidence="4">The sequence shown here is derived from an EMBL/GenBank/DDBJ whole genome shotgun (WGS) entry which is preliminary data.</text>
</comment>
<keyword evidence="2" id="KW-0812">Transmembrane</keyword>
<keyword evidence="2" id="KW-0472">Membrane</keyword>
<feature type="transmembrane region" description="Helical" evidence="2">
    <location>
        <begin position="154"/>
        <end position="175"/>
    </location>
</feature>
<feature type="transmembrane region" description="Helical" evidence="2">
    <location>
        <begin position="237"/>
        <end position="260"/>
    </location>
</feature>
<feature type="transmembrane region" description="Helical" evidence="2">
    <location>
        <begin position="113"/>
        <end position="134"/>
    </location>
</feature>
<sequence length="362" mass="37340">MVFPREMFAVRVQSLVHIVARLPRPGDGDPSPSPRVTGNRAVARPGRSRRGQAAGGGHCPSTARAWHDCPSVQGRTPEEHLHKGTAIKRELKQAADAAENVTNSRTLELLARAGFAASGILHLLVGAIAIRLAFGGTGNADFSGAVAELATQPAGPFLLWASFAACAALALWQVSDAIFDYNHLPAKEKAGKKAKAGAQALVFAGLALTLMSFATGTGSGGDNQETASDLTVAVMKAPGGVALLVLVGIGIAVAGVVYGIRGLKKSFEKHLAMPASPSARTAVTVLGVTGYVAKGTVLLLTGLLIAIATVQAHPEDSTGLDGGLRALRDQPFGIYLLAAVGAGLICYGVFMMVRAKLAKMNR</sequence>
<feature type="domain" description="DUF1206" evidence="3">
    <location>
        <begin position="196"/>
        <end position="264"/>
    </location>
</feature>
<feature type="region of interest" description="Disordered" evidence="1">
    <location>
        <begin position="22"/>
        <end position="64"/>
    </location>
</feature>
<evidence type="ECO:0000313" key="4">
    <source>
        <dbReference type="EMBL" id="GGI89714.1"/>
    </source>
</evidence>
<proteinExistence type="predicted"/>
<protein>
    <recommendedName>
        <fullName evidence="3">DUF1206 domain-containing protein</fullName>
    </recommendedName>
</protein>
<feature type="domain" description="DUF1206" evidence="3">
    <location>
        <begin position="290"/>
        <end position="356"/>
    </location>
</feature>
<reference evidence="5" key="1">
    <citation type="journal article" date="2019" name="Int. J. Syst. Evol. Microbiol.">
        <title>The Global Catalogue of Microorganisms (GCM) 10K type strain sequencing project: providing services to taxonomists for standard genome sequencing and annotation.</title>
        <authorList>
            <consortium name="The Broad Institute Genomics Platform"/>
            <consortium name="The Broad Institute Genome Sequencing Center for Infectious Disease"/>
            <person name="Wu L."/>
            <person name="Ma J."/>
        </authorList>
    </citation>
    <scope>NUCLEOTIDE SEQUENCE [LARGE SCALE GENOMIC DNA]</scope>
    <source>
        <strain evidence="5">CGMCC 1.3601</strain>
    </source>
</reference>
<feature type="transmembrane region" description="Helical" evidence="2">
    <location>
        <begin position="281"/>
        <end position="312"/>
    </location>
</feature>
<feature type="transmembrane region" description="Helical" evidence="2">
    <location>
        <begin position="196"/>
        <end position="217"/>
    </location>
</feature>
<evidence type="ECO:0000259" key="3">
    <source>
        <dbReference type="Pfam" id="PF06724"/>
    </source>
</evidence>
<gene>
    <name evidence="4" type="ORF">GCM10007175_28790</name>
</gene>
<name>A0ABQ2CHW2_9MICC</name>
<organism evidence="4 5">
    <name type="scientific">Pseudarthrobacter scleromae</name>
    <dbReference type="NCBI Taxonomy" id="158897"/>
    <lineage>
        <taxon>Bacteria</taxon>
        <taxon>Bacillati</taxon>
        <taxon>Actinomycetota</taxon>
        <taxon>Actinomycetes</taxon>
        <taxon>Micrococcales</taxon>
        <taxon>Micrococcaceae</taxon>
        <taxon>Pseudarthrobacter</taxon>
    </lineage>
</organism>
<feature type="transmembrane region" description="Helical" evidence="2">
    <location>
        <begin position="332"/>
        <end position="353"/>
    </location>
</feature>
<dbReference type="Proteomes" id="UP000658754">
    <property type="component" value="Unassembled WGS sequence"/>
</dbReference>